<dbReference type="InterPro" id="IPR043502">
    <property type="entry name" value="DNA/RNA_pol_sf"/>
</dbReference>
<evidence type="ECO:0000259" key="1">
    <source>
        <dbReference type="PROSITE" id="PS50878"/>
    </source>
</evidence>
<dbReference type="SUPFAM" id="SSF56672">
    <property type="entry name" value="DNA/RNA polymerases"/>
    <property type="match status" value="1"/>
</dbReference>
<dbReference type="CDD" id="cd01650">
    <property type="entry name" value="RT_nLTR_like"/>
    <property type="match status" value="1"/>
</dbReference>
<dbReference type="PANTHER" id="PTHR46670">
    <property type="entry name" value="ENDO/EXONUCLEASE/PHOSPHATASE DOMAIN-CONTAINING PROTEIN"/>
    <property type="match status" value="1"/>
</dbReference>
<dbReference type="SUPFAM" id="SSF56219">
    <property type="entry name" value="DNase I-like"/>
    <property type="match status" value="1"/>
</dbReference>
<evidence type="ECO:0000313" key="3">
    <source>
        <dbReference type="Proteomes" id="UP000005207"/>
    </source>
</evidence>
<dbReference type="GeneTree" id="ENSGT01150000286909"/>
<dbReference type="InterPro" id="IPR000477">
    <property type="entry name" value="RT_dom"/>
</dbReference>
<dbReference type="InterPro" id="IPR036691">
    <property type="entry name" value="Endo/exonu/phosph_ase_sf"/>
</dbReference>
<dbReference type="AlphaFoldDB" id="A0A669DRX3"/>
<keyword evidence="3" id="KW-1185">Reference proteome</keyword>
<reference evidence="2" key="3">
    <citation type="submission" date="2025-09" db="UniProtKB">
        <authorList>
            <consortium name="Ensembl"/>
        </authorList>
    </citation>
    <scope>IDENTIFICATION</scope>
</reference>
<proteinExistence type="predicted"/>
<dbReference type="PROSITE" id="PS50878">
    <property type="entry name" value="RT_POL"/>
    <property type="match status" value="1"/>
</dbReference>
<dbReference type="GO" id="GO:0003824">
    <property type="term" value="F:catalytic activity"/>
    <property type="evidence" value="ECO:0007669"/>
    <property type="project" value="InterPro"/>
</dbReference>
<reference evidence="2" key="2">
    <citation type="submission" date="2025-08" db="UniProtKB">
        <authorList>
            <consortium name="Ensembl"/>
        </authorList>
    </citation>
    <scope>IDENTIFICATION</scope>
</reference>
<sequence length="702" mass="78131">MALLNVRSLVNKTFVLNDLFSTSGLDVLFLTETWIRPGELIPFSELLPLDCAFFSSPRLSGRGGGLASVFKNVYNVRQLSSPNFASFEVQLLEMTASTTTLCVLVYRPPKYNKCFISDFADFLGSVLFKYDSVLILGDFNIHICCKDDLLAKDFLALTDSFNLLQWVNEPTHVKGHTLDLVFTYGLDICIKDINDAGISDHFLISFDIGLSAAGLYPGALSRPLRVLSSEAVSKFAVSFLDLAPIIPDCCSVRSSDGYADTLLSLFSSTSDLAVPDNCSLCSVDGCANILLSVCSFILDSVAPIKMKRPRTYSHCWLNDTTRALRRVCRRDERRWKKDKLQVSYDMLRTSRSQFQTAARMAKASFLSKVILANGHNPRMLFKIFNSVVNPCPDMPLLYSQGLCERFQILFLDKVSSLKLSSSSASYPVFSSECNSTFHQFEPVSLSTLKQLVDQLKNTNAVFDILPSRIVKGCFDVIGPSILFLMNFSLLSGSVPLAFKHAVVQPILKKKNLDWSIVQKIITISKLPFLSKILERLVLSQLQAYLDANNIAEKFQSAFKPRHSTETALLRVLSDLFVSTDSGRSVVLVLLDLSSAFDMVDHNILLLRLEHTVGIRGTALNWFKSYLADRSFSVNLGNFSSSSVTVRCGVPQGSVLGPILFSLYLLPLGAIFEKYNIAFHCYADDIQIYFEITDDLGVFSLFS</sequence>
<dbReference type="InParanoid" id="A0A669DRX3"/>
<dbReference type="Gene3D" id="3.60.10.10">
    <property type="entry name" value="Endonuclease/exonuclease/phosphatase"/>
    <property type="match status" value="1"/>
</dbReference>
<dbReference type="Pfam" id="PF00078">
    <property type="entry name" value="RVT_1"/>
    <property type="match status" value="1"/>
</dbReference>
<dbReference type="PANTHER" id="PTHR46670:SF3">
    <property type="entry name" value="ENDONUCLEASE_EXONUCLEASE_PHOSPHATASE DOMAIN-CONTAINING PROTEIN"/>
    <property type="match status" value="1"/>
</dbReference>
<reference evidence="3" key="1">
    <citation type="submission" date="2012-01" db="EMBL/GenBank/DDBJ databases">
        <title>The Genome Sequence of Oreochromis niloticus (Nile Tilapia).</title>
        <authorList>
            <consortium name="Broad Institute Genome Assembly Team"/>
            <consortium name="Broad Institute Sequencing Platform"/>
            <person name="Di Palma F."/>
            <person name="Johnson J."/>
            <person name="Lander E.S."/>
            <person name="Lindblad-Toh K."/>
        </authorList>
    </citation>
    <scope>NUCLEOTIDE SEQUENCE [LARGE SCALE GENOMIC DNA]</scope>
</reference>
<dbReference type="Pfam" id="PF03372">
    <property type="entry name" value="Exo_endo_phos"/>
    <property type="match status" value="1"/>
</dbReference>
<dbReference type="Proteomes" id="UP000005207">
    <property type="component" value="Linkage group LG18"/>
</dbReference>
<name>A0A669DRX3_ORENI</name>
<protein>
    <recommendedName>
        <fullName evidence="1">Reverse transcriptase domain-containing protein</fullName>
    </recommendedName>
</protein>
<accession>A0A669DRX3</accession>
<feature type="domain" description="Reverse transcriptase" evidence="1">
    <location>
        <begin position="487"/>
        <end position="702"/>
    </location>
</feature>
<evidence type="ECO:0000313" key="2">
    <source>
        <dbReference type="Ensembl" id="ENSONIP00000063263.1"/>
    </source>
</evidence>
<dbReference type="InterPro" id="IPR005135">
    <property type="entry name" value="Endo/exonuclease/phosphatase"/>
</dbReference>
<organism evidence="2 3">
    <name type="scientific">Oreochromis niloticus</name>
    <name type="common">Nile tilapia</name>
    <name type="synonym">Tilapia nilotica</name>
    <dbReference type="NCBI Taxonomy" id="8128"/>
    <lineage>
        <taxon>Eukaryota</taxon>
        <taxon>Metazoa</taxon>
        <taxon>Chordata</taxon>
        <taxon>Craniata</taxon>
        <taxon>Vertebrata</taxon>
        <taxon>Euteleostomi</taxon>
        <taxon>Actinopterygii</taxon>
        <taxon>Neopterygii</taxon>
        <taxon>Teleostei</taxon>
        <taxon>Neoteleostei</taxon>
        <taxon>Acanthomorphata</taxon>
        <taxon>Ovalentaria</taxon>
        <taxon>Cichlomorphae</taxon>
        <taxon>Cichliformes</taxon>
        <taxon>Cichlidae</taxon>
        <taxon>African cichlids</taxon>
        <taxon>Pseudocrenilabrinae</taxon>
        <taxon>Oreochromini</taxon>
        <taxon>Oreochromis</taxon>
    </lineage>
</organism>
<dbReference type="Ensembl" id="ENSONIT00000048210.1">
    <property type="protein sequence ID" value="ENSONIP00000063263.1"/>
    <property type="gene ID" value="ENSONIG00000040444.1"/>
</dbReference>